<evidence type="ECO:0000256" key="3">
    <source>
        <dbReference type="ARBA" id="ARBA00022475"/>
    </source>
</evidence>
<feature type="transmembrane region" description="Helical" evidence="7">
    <location>
        <begin position="307"/>
        <end position="334"/>
    </location>
</feature>
<keyword evidence="3" id="KW-1003">Cell membrane</keyword>
<keyword evidence="6 7" id="KW-0472">Membrane</keyword>
<dbReference type="PROSITE" id="PS50928">
    <property type="entry name" value="ABC_TM1"/>
    <property type="match status" value="2"/>
</dbReference>
<dbReference type="Proteomes" id="UP000249354">
    <property type="component" value="Unassembled WGS sequence"/>
</dbReference>
<evidence type="ECO:0000313" key="9">
    <source>
        <dbReference type="EMBL" id="PZO14663.1"/>
    </source>
</evidence>
<evidence type="ECO:0000256" key="7">
    <source>
        <dbReference type="RuleBase" id="RU363032"/>
    </source>
</evidence>
<organism evidence="9 10">
    <name type="scientific">Leptolyngbya foveolarum</name>
    <dbReference type="NCBI Taxonomy" id="47253"/>
    <lineage>
        <taxon>Bacteria</taxon>
        <taxon>Bacillati</taxon>
        <taxon>Cyanobacteriota</taxon>
        <taxon>Cyanophyceae</taxon>
        <taxon>Leptolyngbyales</taxon>
        <taxon>Leptolyngbyaceae</taxon>
        <taxon>Leptolyngbya group</taxon>
        <taxon>Leptolyngbya</taxon>
    </lineage>
</organism>
<dbReference type="Pfam" id="PF00528">
    <property type="entry name" value="BPD_transp_1"/>
    <property type="match status" value="2"/>
</dbReference>
<reference evidence="9 10" key="2">
    <citation type="submission" date="2018-06" db="EMBL/GenBank/DDBJ databases">
        <title>Metagenomic assembly of (sub)arctic Cyanobacteria and their associated microbiome from non-axenic cultures.</title>
        <authorList>
            <person name="Baurain D."/>
        </authorList>
    </citation>
    <scope>NUCLEOTIDE SEQUENCE [LARGE SCALE GENOMIC DNA]</scope>
    <source>
        <strain evidence="9">ULC129bin1</strain>
    </source>
</reference>
<feature type="transmembrane region" description="Helical" evidence="7">
    <location>
        <begin position="489"/>
        <end position="510"/>
    </location>
</feature>
<dbReference type="PANTHER" id="PTHR30183">
    <property type="entry name" value="MOLYBDENUM TRANSPORT SYSTEM PERMEASE PROTEIN MODB"/>
    <property type="match status" value="1"/>
</dbReference>
<sequence length="576" mass="62799">MSLLRSLLTFEFQSSSPNSVGRQSKRKQGWLSRFPSGWAIATWLIASLVFLPILVVLGSIFADASEVWAHLADTVLVEYVTNSLILMLGVGAGVLVIGVGTAWLVTMCQFPGVRIFEWALLSPLAAPAYLLAYTYTDWLEYFGPVQAGLRSAFGWQNPTDYWFPNVRSIGGAIAMFTLTLYPYVYMLARVAFLEQSVCTLEASRSLGCGPWRGFSSIALPLARPAIIAGLSLALMETLNDFGTVEYFSVPTFTTGIYRTWFGRGERIAAAQLSAMLMLFILTLILLERWSRQQAKYYQANNSLQAPTVYQLGFTRGLIASLACLTPIFFGLLLPGELLVQMTIRNWDSALSNRFYGLASNSLAVAGITAAIALLLSLILAYGQRLNGSRPIRLGVRLAAMGYGIPGAVIAVGILIPVARLDNELANAIKSVFGGSPGLIISGTITALVLAYLVRFLAVSLGSVESGLAKIRPNLDDAARSLGYSPTRTLIKIHTPLMTSSLLTAIMLVFVDVMKELPATLVMRPFNFDTLAVRVYQYASDERLADAAAPALTILLVGLLPVIFLSWQITQSRKRTW</sequence>
<feature type="transmembrane region" description="Helical" evidence="7">
    <location>
        <begin position="393"/>
        <end position="418"/>
    </location>
</feature>
<dbReference type="InterPro" id="IPR035906">
    <property type="entry name" value="MetI-like_sf"/>
</dbReference>
<evidence type="ECO:0000256" key="6">
    <source>
        <dbReference type="ARBA" id="ARBA00023136"/>
    </source>
</evidence>
<evidence type="ECO:0000313" key="10">
    <source>
        <dbReference type="Proteomes" id="UP000249354"/>
    </source>
</evidence>
<dbReference type="Gene3D" id="1.10.3720.10">
    <property type="entry name" value="MetI-like"/>
    <property type="match status" value="2"/>
</dbReference>
<evidence type="ECO:0000256" key="2">
    <source>
        <dbReference type="ARBA" id="ARBA00022448"/>
    </source>
</evidence>
<feature type="domain" description="ABC transmembrane type-1" evidence="8">
    <location>
        <begin position="358"/>
        <end position="564"/>
    </location>
</feature>
<feature type="domain" description="ABC transmembrane type-1" evidence="8">
    <location>
        <begin position="80"/>
        <end position="285"/>
    </location>
</feature>
<name>A0A2W4U0V6_9CYAN</name>
<accession>A0A2W4U0V6</accession>
<feature type="transmembrane region" description="Helical" evidence="7">
    <location>
        <begin position="169"/>
        <end position="192"/>
    </location>
</feature>
<comment type="similarity">
    <text evidence="7">Belongs to the binding-protein-dependent transport system permease family.</text>
</comment>
<feature type="transmembrane region" description="Helical" evidence="7">
    <location>
        <begin position="82"/>
        <end position="106"/>
    </location>
</feature>
<evidence type="ECO:0000256" key="4">
    <source>
        <dbReference type="ARBA" id="ARBA00022692"/>
    </source>
</evidence>
<keyword evidence="4 7" id="KW-0812">Transmembrane</keyword>
<gene>
    <name evidence="9" type="ORF">DCF25_14715</name>
</gene>
<dbReference type="SUPFAM" id="SSF161098">
    <property type="entry name" value="MetI-like"/>
    <property type="match status" value="2"/>
</dbReference>
<dbReference type="EMBL" id="QBMC01000105">
    <property type="protein sequence ID" value="PZO14663.1"/>
    <property type="molecule type" value="Genomic_DNA"/>
</dbReference>
<protein>
    <submittedName>
        <fullName evidence="9">Iron ABC transporter permease</fullName>
    </submittedName>
</protein>
<feature type="transmembrane region" description="Helical" evidence="7">
    <location>
        <begin position="36"/>
        <end position="62"/>
    </location>
</feature>
<comment type="subcellular location">
    <subcellularLocation>
        <location evidence="1 7">Cell membrane</location>
        <topology evidence="1 7">Multi-pass membrane protein</topology>
    </subcellularLocation>
</comment>
<reference evidence="10" key="1">
    <citation type="submission" date="2018-04" db="EMBL/GenBank/DDBJ databases">
        <authorList>
            <person name="Cornet L."/>
        </authorList>
    </citation>
    <scope>NUCLEOTIDE SEQUENCE [LARGE SCALE GENOMIC DNA]</scope>
</reference>
<proteinExistence type="inferred from homology"/>
<evidence type="ECO:0000259" key="8">
    <source>
        <dbReference type="PROSITE" id="PS50928"/>
    </source>
</evidence>
<dbReference type="GO" id="GO:0005886">
    <property type="term" value="C:plasma membrane"/>
    <property type="evidence" value="ECO:0007669"/>
    <property type="project" value="UniProtKB-SubCell"/>
</dbReference>
<evidence type="ECO:0000256" key="5">
    <source>
        <dbReference type="ARBA" id="ARBA00022989"/>
    </source>
</evidence>
<feature type="transmembrane region" description="Helical" evidence="7">
    <location>
        <begin position="213"/>
        <end position="235"/>
    </location>
</feature>
<dbReference type="AlphaFoldDB" id="A0A2W4U0V6"/>
<feature type="transmembrane region" description="Helical" evidence="7">
    <location>
        <begin position="438"/>
        <end position="461"/>
    </location>
</feature>
<dbReference type="CDD" id="cd06261">
    <property type="entry name" value="TM_PBP2"/>
    <property type="match status" value="2"/>
</dbReference>
<dbReference type="InterPro" id="IPR000515">
    <property type="entry name" value="MetI-like"/>
</dbReference>
<feature type="transmembrane region" description="Helical" evidence="7">
    <location>
        <begin position="267"/>
        <end position="286"/>
    </location>
</feature>
<dbReference type="FunFam" id="1.10.3720.10:FF:000088">
    <property type="entry name" value="Iron(III) ABC transporter, permease protein"/>
    <property type="match status" value="1"/>
</dbReference>
<evidence type="ECO:0000256" key="1">
    <source>
        <dbReference type="ARBA" id="ARBA00004651"/>
    </source>
</evidence>
<dbReference type="GO" id="GO:0055085">
    <property type="term" value="P:transmembrane transport"/>
    <property type="evidence" value="ECO:0007669"/>
    <property type="project" value="InterPro"/>
</dbReference>
<keyword evidence="2 7" id="KW-0813">Transport</keyword>
<keyword evidence="5 7" id="KW-1133">Transmembrane helix</keyword>
<feature type="transmembrane region" description="Helical" evidence="7">
    <location>
        <begin position="546"/>
        <end position="566"/>
    </location>
</feature>
<comment type="caution">
    <text evidence="9">The sequence shown here is derived from an EMBL/GenBank/DDBJ whole genome shotgun (WGS) entry which is preliminary data.</text>
</comment>
<feature type="transmembrane region" description="Helical" evidence="7">
    <location>
        <begin position="118"/>
        <end position="136"/>
    </location>
</feature>
<feature type="transmembrane region" description="Helical" evidence="7">
    <location>
        <begin position="354"/>
        <end position="381"/>
    </location>
</feature>
<dbReference type="PANTHER" id="PTHR30183:SF2">
    <property type="entry name" value="IRON UTILIZATION PROTEIN"/>
    <property type="match status" value="1"/>
</dbReference>